<organism evidence="2 3">
    <name type="scientific">Lysobacter capsici AZ78</name>
    <dbReference type="NCBI Taxonomy" id="1444315"/>
    <lineage>
        <taxon>Bacteria</taxon>
        <taxon>Pseudomonadati</taxon>
        <taxon>Pseudomonadota</taxon>
        <taxon>Gammaproteobacteria</taxon>
        <taxon>Lysobacterales</taxon>
        <taxon>Lysobacteraceae</taxon>
        <taxon>Lysobacter</taxon>
    </lineage>
</organism>
<accession>A0A108U779</accession>
<dbReference type="EMBL" id="JAJA02000001">
    <property type="protein sequence ID" value="KWS03825.1"/>
    <property type="molecule type" value="Genomic_DNA"/>
</dbReference>
<dbReference type="Proteomes" id="UP000023435">
    <property type="component" value="Unassembled WGS sequence"/>
</dbReference>
<evidence type="ECO:0000313" key="2">
    <source>
        <dbReference type="EMBL" id="KWS03825.1"/>
    </source>
</evidence>
<feature type="domain" description="MoxR-vWA-beta-propeller ternary system" evidence="1">
    <location>
        <begin position="2"/>
        <end position="136"/>
    </location>
</feature>
<proteinExistence type="predicted"/>
<name>A0A108U779_9GAMM</name>
<protein>
    <recommendedName>
        <fullName evidence="1">MoxR-vWA-beta-propeller ternary system domain-containing protein</fullName>
    </recommendedName>
</protein>
<dbReference type="AlphaFoldDB" id="A0A108U779"/>
<gene>
    <name evidence="2" type="ORF">AZ78_1374</name>
</gene>
<comment type="caution">
    <text evidence="2">The sequence shown here is derived from an EMBL/GenBank/DDBJ whole genome shotgun (WGS) entry which is preliminary data.</text>
</comment>
<dbReference type="RefSeq" id="WP_036114774.1">
    <property type="nucleotide sequence ID" value="NZ_JAJA02000001.1"/>
</dbReference>
<dbReference type="GeneID" id="97902642"/>
<dbReference type="InterPro" id="IPR045548">
    <property type="entry name" value="bpX5"/>
</dbReference>
<dbReference type="OrthoDB" id="6637315at2"/>
<reference evidence="2 3" key="1">
    <citation type="journal article" date="2014" name="Genome Announc.">
        <title>Draft Genome Sequence of Lysobacter capsici AZ78, a Bacterium Antagonistic to Plant-Pathogenic Oomycetes.</title>
        <authorList>
            <person name="Puopolo G."/>
            <person name="Sonego P."/>
            <person name="Engelen K."/>
            <person name="Pertot I."/>
        </authorList>
    </citation>
    <scope>NUCLEOTIDE SEQUENCE [LARGE SCALE GENOMIC DNA]</scope>
    <source>
        <strain evidence="2 3">AZ78</strain>
    </source>
</reference>
<keyword evidence="3" id="KW-1185">Reference proteome</keyword>
<evidence type="ECO:0000259" key="1">
    <source>
        <dbReference type="Pfam" id="PF19921"/>
    </source>
</evidence>
<evidence type="ECO:0000313" key="3">
    <source>
        <dbReference type="Proteomes" id="UP000023435"/>
    </source>
</evidence>
<sequence>MKWGWRSEADPPPPQGAVGVGAAAHGLLDAIERLDESVRERLMLTANDDVVILTGAPQSLPWSEGVAYVAPRADAPALWLSTVERPDLPLDLLHRAIARRHPQSPLLLLREPARIVPLHRALPATAALIAQIRGHWRG</sequence>
<dbReference type="Pfam" id="PF19921">
    <property type="entry name" value="bpX5"/>
    <property type="match status" value="1"/>
</dbReference>